<dbReference type="Pfam" id="PF02133">
    <property type="entry name" value="Transp_cyt_pur"/>
    <property type="match status" value="1"/>
</dbReference>
<protein>
    <submittedName>
        <fullName evidence="9">Cytosine permease</fullName>
    </submittedName>
</protein>
<evidence type="ECO:0000256" key="6">
    <source>
        <dbReference type="ARBA" id="ARBA00023136"/>
    </source>
</evidence>
<dbReference type="RefSeq" id="WP_157386506.1">
    <property type="nucleotide sequence ID" value="NZ_WRPP01000001.1"/>
</dbReference>
<feature type="transmembrane region" description="Helical" evidence="8">
    <location>
        <begin position="154"/>
        <end position="174"/>
    </location>
</feature>
<reference evidence="9 10" key="1">
    <citation type="submission" date="2019-12" db="EMBL/GenBank/DDBJ databases">
        <title>Nocardia sp. nov. ET3-3 isolated from soil.</title>
        <authorList>
            <person name="Kanchanasin P."/>
            <person name="Tanasupawat S."/>
            <person name="Yuki M."/>
            <person name="Kudo T."/>
        </authorList>
    </citation>
    <scope>NUCLEOTIDE SEQUENCE [LARGE SCALE GENOMIC DNA]</scope>
    <source>
        <strain evidence="9 10">ET3-3</strain>
    </source>
</reference>
<dbReference type="Gene3D" id="1.10.4160.10">
    <property type="entry name" value="Hydantoin permease"/>
    <property type="match status" value="1"/>
</dbReference>
<organism evidence="9 10">
    <name type="scientific">Nocardia terrae</name>
    <dbReference type="NCBI Taxonomy" id="2675851"/>
    <lineage>
        <taxon>Bacteria</taxon>
        <taxon>Bacillati</taxon>
        <taxon>Actinomycetota</taxon>
        <taxon>Actinomycetes</taxon>
        <taxon>Mycobacteriales</taxon>
        <taxon>Nocardiaceae</taxon>
        <taxon>Nocardia</taxon>
    </lineage>
</organism>
<evidence type="ECO:0000313" key="9">
    <source>
        <dbReference type="EMBL" id="MVU77112.1"/>
    </source>
</evidence>
<feature type="transmembrane region" description="Helical" evidence="8">
    <location>
        <begin position="405"/>
        <end position="425"/>
    </location>
</feature>
<comment type="similarity">
    <text evidence="2 7">Belongs to the purine-cytosine permease (2.A.39) family.</text>
</comment>
<dbReference type="AlphaFoldDB" id="A0A7K1URY3"/>
<accession>A0A7K1URY3</accession>
<evidence type="ECO:0000256" key="8">
    <source>
        <dbReference type="SAM" id="Phobius"/>
    </source>
</evidence>
<evidence type="ECO:0000256" key="2">
    <source>
        <dbReference type="ARBA" id="ARBA00008974"/>
    </source>
</evidence>
<dbReference type="PANTHER" id="PTHR31806:SF1">
    <property type="entry name" value="PURINE-CYTOSINE PERMEASE FCY2-RELATED"/>
    <property type="match status" value="1"/>
</dbReference>
<feature type="transmembrane region" description="Helical" evidence="8">
    <location>
        <begin position="54"/>
        <end position="74"/>
    </location>
</feature>
<feature type="transmembrane region" description="Helical" evidence="8">
    <location>
        <begin position="130"/>
        <end position="147"/>
    </location>
</feature>
<keyword evidence="3 7" id="KW-0813">Transport</keyword>
<comment type="subcellular location">
    <subcellularLocation>
        <location evidence="1">Membrane</location>
        <topology evidence="1">Multi-pass membrane protein</topology>
    </subcellularLocation>
</comment>
<feature type="transmembrane region" description="Helical" evidence="8">
    <location>
        <begin position="361"/>
        <end position="384"/>
    </location>
</feature>
<dbReference type="Proteomes" id="UP000466794">
    <property type="component" value="Unassembled WGS sequence"/>
</dbReference>
<evidence type="ECO:0000256" key="1">
    <source>
        <dbReference type="ARBA" id="ARBA00004141"/>
    </source>
</evidence>
<evidence type="ECO:0000313" key="10">
    <source>
        <dbReference type="Proteomes" id="UP000466794"/>
    </source>
</evidence>
<feature type="transmembrane region" description="Helical" evidence="8">
    <location>
        <begin position="249"/>
        <end position="272"/>
    </location>
</feature>
<dbReference type="GO" id="GO:0005886">
    <property type="term" value="C:plasma membrane"/>
    <property type="evidence" value="ECO:0007669"/>
    <property type="project" value="TreeGrafter"/>
</dbReference>
<feature type="transmembrane region" description="Helical" evidence="8">
    <location>
        <begin position="292"/>
        <end position="315"/>
    </location>
</feature>
<dbReference type="PANTHER" id="PTHR31806">
    <property type="entry name" value="PURINE-CYTOSINE PERMEASE FCY2-RELATED"/>
    <property type="match status" value="1"/>
</dbReference>
<feature type="transmembrane region" description="Helical" evidence="8">
    <location>
        <begin position="336"/>
        <end position="355"/>
    </location>
</feature>
<evidence type="ECO:0000256" key="5">
    <source>
        <dbReference type="ARBA" id="ARBA00022989"/>
    </source>
</evidence>
<dbReference type="InterPro" id="IPR026030">
    <property type="entry name" value="Pur-cyt_permease_Fcy2/21/22"/>
</dbReference>
<proteinExistence type="inferred from homology"/>
<dbReference type="PIRSF" id="PIRSF002744">
    <property type="entry name" value="Pur-cyt_permease"/>
    <property type="match status" value="1"/>
</dbReference>
<comment type="caution">
    <text evidence="9">The sequence shown here is derived from an EMBL/GenBank/DDBJ whole genome shotgun (WGS) entry which is preliminary data.</text>
</comment>
<gene>
    <name evidence="9" type="ORF">GPX89_07605</name>
</gene>
<name>A0A7K1URY3_9NOCA</name>
<keyword evidence="5 8" id="KW-1133">Transmembrane helix</keyword>
<dbReference type="GO" id="GO:0022857">
    <property type="term" value="F:transmembrane transporter activity"/>
    <property type="evidence" value="ECO:0007669"/>
    <property type="project" value="InterPro"/>
</dbReference>
<dbReference type="InterPro" id="IPR001248">
    <property type="entry name" value="Pur-cyt_permease"/>
</dbReference>
<feature type="transmembrane region" description="Helical" evidence="8">
    <location>
        <begin position="180"/>
        <end position="200"/>
    </location>
</feature>
<sequence>MSFHREDSPGYRSRESLYGSRIAAVEPGGVDAIPLSVRHGRPTQMFRTWISPNLQFATVFVGVLAVAAFGLSFWQATAVILLGNATGAAMHGVLAAQGPRFGLTQMVLGRVPFGYRGNVLPAGLNSLTSVGWFAVGSISAALALNTLTRLPKPGCLLIAVVVQVAVAFLGHNLIQAFERYAFPVLASVFTIATVVILSRATHLSDTSPRGATGGFLLTFATCWSYTAGWSPTASDYTRYLPVNVDHRKVVLWCGLGVFVPCSLLEIAGAASACAGSDALGDPTGSFTDQLPAPVAAATLLAIAVGAIAGGAMNVYSGAISVLTLGIRWGSGYRRALSALVFGITGSALAYVGLTAESERYQAFLLLIAYWVAPWLGVVLLDLYLRRGQSDSADSRVVRLAFDPGHRNWAGSISMGIGLVLSVWLFSNQELYVGLVPQRVPAVGDLTPEVGFTIATAIYALLGQRIAGDPSLAKMPQAPGTDHPN</sequence>
<evidence type="ECO:0000256" key="7">
    <source>
        <dbReference type="PIRNR" id="PIRNR002744"/>
    </source>
</evidence>
<keyword evidence="6 7" id="KW-0472">Membrane</keyword>
<evidence type="ECO:0000256" key="3">
    <source>
        <dbReference type="ARBA" id="ARBA00022448"/>
    </source>
</evidence>
<dbReference type="EMBL" id="WRPP01000001">
    <property type="protein sequence ID" value="MVU77112.1"/>
    <property type="molecule type" value="Genomic_DNA"/>
</dbReference>
<evidence type="ECO:0000256" key="4">
    <source>
        <dbReference type="ARBA" id="ARBA00022692"/>
    </source>
</evidence>
<keyword evidence="4 8" id="KW-0812">Transmembrane</keyword>
<keyword evidence="10" id="KW-1185">Reference proteome</keyword>